<dbReference type="AlphaFoldDB" id="A0A3B0CFW1"/>
<feature type="chain" id="PRO_5017271915" evidence="3">
    <location>
        <begin position="21"/>
        <end position="252"/>
    </location>
</feature>
<keyword evidence="1" id="KW-0802">TPR repeat</keyword>
<dbReference type="PROSITE" id="PS51781">
    <property type="entry name" value="SH3B"/>
    <property type="match status" value="1"/>
</dbReference>
<keyword evidence="6" id="KW-1185">Reference proteome</keyword>
<feature type="transmembrane region" description="Helical" evidence="2">
    <location>
        <begin position="129"/>
        <end position="150"/>
    </location>
</feature>
<dbReference type="InterPro" id="IPR019734">
    <property type="entry name" value="TPR_rpt"/>
</dbReference>
<evidence type="ECO:0000256" key="2">
    <source>
        <dbReference type="SAM" id="Phobius"/>
    </source>
</evidence>
<dbReference type="SMART" id="SM00028">
    <property type="entry name" value="TPR"/>
    <property type="match status" value="2"/>
</dbReference>
<evidence type="ECO:0000313" key="6">
    <source>
        <dbReference type="Proteomes" id="UP000276603"/>
    </source>
</evidence>
<evidence type="ECO:0000256" key="3">
    <source>
        <dbReference type="SAM" id="SignalP"/>
    </source>
</evidence>
<feature type="signal peptide" evidence="3">
    <location>
        <begin position="1"/>
        <end position="20"/>
    </location>
</feature>
<dbReference type="PROSITE" id="PS50005">
    <property type="entry name" value="TPR"/>
    <property type="match status" value="1"/>
</dbReference>
<feature type="transmembrane region" description="Helical" evidence="2">
    <location>
        <begin position="157"/>
        <end position="179"/>
    </location>
</feature>
<dbReference type="InterPro" id="IPR003646">
    <property type="entry name" value="SH3-like_bac-type"/>
</dbReference>
<dbReference type="Gene3D" id="2.30.30.40">
    <property type="entry name" value="SH3 Domains"/>
    <property type="match status" value="1"/>
</dbReference>
<evidence type="ECO:0000256" key="1">
    <source>
        <dbReference type="PROSITE-ProRule" id="PRU00339"/>
    </source>
</evidence>
<sequence length="252" mass="29399">MKRLASFILLWIGLWSYAQNETIFEQATSAYNDGDYEKAITHYLEILDNGEHSAPLYFNLGNSYYKINQIAPSIYYYEKALLLKPNDPEIRNNLAYAQNMTLDAIEKMPETGFSKIYRKITGFLSFDQWAITAVVFTILFVALYIAFFYFRYASRKRIAFISGIISLIVALISMVFAFVQYNDFRRDRPAIVFSEEVTIKSEPNNRSQEVFTLHEGTKIHVLDSLNEWKKIRIEDGKTGWLMDTDIKMLKDF</sequence>
<dbReference type="InterPro" id="IPR011990">
    <property type="entry name" value="TPR-like_helical_dom_sf"/>
</dbReference>
<keyword evidence="2" id="KW-1133">Transmembrane helix</keyword>
<proteinExistence type="predicted"/>
<keyword evidence="2" id="KW-0472">Membrane</keyword>
<evidence type="ECO:0000313" key="5">
    <source>
        <dbReference type="EMBL" id="RKN83654.1"/>
    </source>
</evidence>
<keyword evidence="2" id="KW-0812">Transmembrane</keyword>
<feature type="repeat" description="TPR" evidence="1">
    <location>
        <begin position="54"/>
        <end position="87"/>
    </location>
</feature>
<dbReference type="PROSITE" id="PS50293">
    <property type="entry name" value="TPR_REGION"/>
    <property type="match status" value="1"/>
</dbReference>
<dbReference type="OrthoDB" id="9776208at2"/>
<accession>A0A3B0CFW1</accession>
<dbReference type="Gene3D" id="1.25.40.10">
    <property type="entry name" value="Tetratricopeptide repeat domain"/>
    <property type="match status" value="1"/>
</dbReference>
<feature type="domain" description="SH3b" evidence="4">
    <location>
        <begin position="187"/>
        <end position="250"/>
    </location>
</feature>
<name>A0A3B0CFW1_9FLAO</name>
<dbReference type="Pfam" id="PF00515">
    <property type="entry name" value="TPR_1"/>
    <property type="match status" value="1"/>
</dbReference>
<keyword evidence="3" id="KW-0732">Signal</keyword>
<reference evidence="5 6" key="1">
    <citation type="submission" date="2018-10" db="EMBL/GenBank/DDBJ databases">
        <title>Ulvibacterium marinum gen. nov., sp. nov., a novel marine bacterium of the family Flavobacteriaceae, isolated from a culture of the green alga Ulva prolifera.</title>
        <authorList>
            <person name="Zhang Z."/>
        </authorList>
    </citation>
    <scope>NUCLEOTIDE SEQUENCE [LARGE SCALE GENOMIC DNA]</scope>
    <source>
        <strain evidence="5 6">CCMM003</strain>
    </source>
</reference>
<evidence type="ECO:0000259" key="4">
    <source>
        <dbReference type="PROSITE" id="PS51781"/>
    </source>
</evidence>
<dbReference type="EMBL" id="RBCJ01000001">
    <property type="protein sequence ID" value="RKN83654.1"/>
    <property type="molecule type" value="Genomic_DNA"/>
</dbReference>
<dbReference type="Proteomes" id="UP000276603">
    <property type="component" value="Unassembled WGS sequence"/>
</dbReference>
<dbReference type="RefSeq" id="WP_120710857.1">
    <property type="nucleotide sequence ID" value="NZ_CANMKH010000006.1"/>
</dbReference>
<gene>
    <name evidence="5" type="ORF">D7Z94_03990</name>
</gene>
<dbReference type="Pfam" id="PF08239">
    <property type="entry name" value="SH3_3"/>
    <property type="match status" value="1"/>
</dbReference>
<dbReference type="SUPFAM" id="SSF48452">
    <property type="entry name" value="TPR-like"/>
    <property type="match status" value="1"/>
</dbReference>
<organism evidence="5 6">
    <name type="scientific">Ulvibacterium marinum</name>
    <dbReference type="NCBI Taxonomy" id="2419782"/>
    <lineage>
        <taxon>Bacteria</taxon>
        <taxon>Pseudomonadati</taxon>
        <taxon>Bacteroidota</taxon>
        <taxon>Flavobacteriia</taxon>
        <taxon>Flavobacteriales</taxon>
        <taxon>Flavobacteriaceae</taxon>
        <taxon>Ulvibacterium</taxon>
    </lineage>
</organism>
<protein>
    <submittedName>
        <fullName evidence="5">Tetratricopeptide repeat protein</fullName>
    </submittedName>
</protein>
<comment type="caution">
    <text evidence="5">The sequence shown here is derived from an EMBL/GenBank/DDBJ whole genome shotgun (WGS) entry which is preliminary data.</text>
</comment>